<feature type="domain" description="J" evidence="9">
    <location>
        <begin position="1"/>
        <end position="61"/>
    </location>
</feature>
<feature type="repeat" description="CXXCXGXG motif" evidence="7">
    <location>
        <begin position="198"/>
        <end position="205"/>
    </location>
</feature>
<name>A0AAN1VYT8_9PROT</name>
<evidence type="ECO:0000259" key="9">
    <source>
        <dbReference type="PROSITE" id="PS50076"/>
    </source>
</evidence>
<dbReference type="GO" id="GO:0008270">
    <property type="term" value="F:zinc ion binding"/>
    <property type="evidence" value="ECO:0007669"/>
    <property type="project" value="UniProtKB-UniRule"/>
</dbReference>
<feature type="domain" description="CR-type" evidence="10">
    <location>
        <begin position="126"/>
        <end position="210"/>
    </location>
</feature>
<feature type="repeat" description="CXXCXGXG motif" evidence="7">
    <location>
        <begin position="184"/>
        <end position="191"/>
    </location>
</feature>
<dbReference type="HAMAP" id="MF_01152">
    <property type="entry name" value="DnaJ"/>
    <property type="match status" value="1"/>
</dbReference>
<dbReference type="GO" id="GO:0031072">
    <property type="term" value="F:heat shock protein binding"/>
    <property type="evidence" value="ECO:0007669"/>
    <property type="project" value="InterPro"/>
</dbReference>
<dbReference type="InterPro" id="IPR001305">
    <property type="entry name" value="HSP_DnaJ_Cys-rich_dom"/>
</dbReference>
<evidence type="ECO:0000256" key="4">
    <source>
        <dbReference type="ARBA" id="ARBA00022771"/>
    </source>
</evidence>
<dbReference type="Gene3D" id="1.10.287.110">
    <property type="entry name" value="DnaJ domain"/>
    <property type="match status" value="1"/>
</dbReference>
<dbReference type="InterPro" id="IPR036410">
    <property type="entry name" value="HSP_DnaJ_Cys-rich_dom_sf"/>
</dbReference>
<evidence type="ECO:0000313" key="12">
    <source>
        <dbReference type="Proteomes" id="UP001319121"/>
    </source>
</evidence>
<evidence type="ECO:0000256" key="2">
    <source>
        <dbReference type="ARBA" id="ARBA00022723"/>
    </source>
</evidence>
<comment type="similarity">
    <text evidence="7">Belongs to the DnaJ family.</text>
</comment>
<dbReference type="PROSITE" id="PS50076">
    <property type="entry name" value="DNAJ_2"/>
    <property type="match status" value="1"/>
</dbReference>
<feature type="repeat" description="CXXCXGXG motif" evidence="7">
    <location>
        <begin position="156"/>
        <end position="163"/>
    </location>
</feature>
<dbReference type="InterPro" id="IPR002939">
    <property type="entry name" value="DnaJ_C"/>
</dbReference>
<keyword evidence="2 7" id="KW-0479">Metal-binding</keyword>
<keyword evidence="5 7" id="KW-0862">Zinc</keyword>
<dbReference type="SUPFAM" id="SSF57938">
    <property type="entry name" value="DnaJ/Hsp40 cysteine-rich domain"/>
    <property type="match status" value="1"/>
</dbReference>
<dbReference type="GO" id="GO:0006260">
    <property type="term" value="P:DNA replication"/>
    <property type="evidence" value="ECO:0007669"/>
    <property type="project" value="UniProtKB-KW"/>
</dbReference>
<keyword evidence="7" id="KW-0143">Chaperone</keyword>
<evidence type="ECO:0000256" key="6">
    <source>
        <dbReference type="ARBA" id="ARBA00023016"/>
    </source>
</evidence>
<dbReference type="InterPro" id="IPR018253">
    <property type="entry name" value="DnaJ_domain_CS"/>
</dbReference>
<dbReference type="PROSITE" id="PS51188">
    <property type="entry name" value="ZF_CR"/>
    <property type="match status" value="1"/>
</dbReference>
<feature type="binding site" evidence="7">
    <location>
        <position position="201"/>
    </location>
    <ligand>
        <name>Zn(2+)</name>
        <dbReference type="ChEBI" id="CHEBI:29105"/>
        <label>1</label>
    </ligand>
</feature>
<evidence type="ECO:0000259" key="10">
    <source>
        <dbReference type="PROSITE" id="PS51188"/>
    </source>
</evidence>
<dbReference type="Pfam" id="PF00684">
    <property type="entry name" value="DnaJ_CXXCXGXG"/>
    <property type="match status" value="1"/>
</dbReference>
<dbReference type="CDD" id="cd10719">
    <property type="entry name" value="DnaJ_zf"/>
    <property type="match status" value="1"/>
</dbReference>
<reference evidence="11 12" key="1">
    <citation type="submission" date="2019-03" db="EMBL/GenBank/DDBJ databases">
        <title>Complete genome sequence of Ferrigenium kumadai strain An22, a microaerophilic iron-oxidizing bacterium isolated from a paddy field soil.</title>
        <authorList>
            <person name="Watanabe T."/>
            <person name="Asakawa S."/>
        </authorList>
    </citation>
    <scope>NUCLEOTIDE SEQUENCE [LARGE SCALE GENOMIC DNA]</scope>
    <source>
        <strain evidence="11 12">An22</strain>
    </source>
</reference>
<feature type="repeat" description="CXXCXGXG motif" evidence="7">
    <location>
        <begin position="139"/>
        <end position="146"/>
    </location>
</feature>
<evidence type="ECO:0000256" key="8">
    <source>
        <dbReference type="PROSITE-ProRule" id="PRU00546"/>
    </source>
</evidence>
<protein>
    <recommendedName>
        <fullName evidence="7">Chaperone protein DnaJ</fullName>
    </recommendedName>
</protein>
<dbReference type="Proteomes" id="UP001319121">
    <property type="component" value="Chromosome"/>
</dbReference>
<dbReference type="SUPFAM" id="SSF46565">
    <property type="entry name" value="Chaperone J-domain"/>
    <property type="match status" value="1"/>
</dbReference>
<dbReference type="FunFam" id="2.60.260.20:FF:000005">
    <property type="entry name" value="Chaperone protein dnaJ 1, mitochondrial"/>
    <property type="match status" value="1"/>
</dbReference>
<keyword evidence="1 7" id="KW-0235">DNA replication</keyword>
<feature type="binding site" evidence="7">
    <location>
        <position position="159"/>
    </location>
    <ligand>
        <name>Zn(2+)</name>
        <dbReference type="ChEBI" id="CHEBI:29105"/>
        <label>2</label>
    </ligand>
</feature>
<evidence type="ECO:0000313" key="11">
    <source>
        <dbReference type="EMBL" id="BBI98538.1"/>
    </source>
</evidence>
<dbReference type="GO" id="GO:0005737">
    <property type="term" value="C:cytoplasm"/>
    <property type="evidence" value="ECO:0007669"/>
    <property type="project" value="UniProtKB-SubCell"/>
</dbReference>
<dbReference type="EMBL" id="AP019536">
    <property type="protein sequence ID" value="BBI98538.1"/>
    <property type="molecule type" value="Genomic_DNA"/>
</dbReference>
<dbReference type="InterPro" id="IPR008971">
    <property type="entry name" value="HSP40/DnaJ_pept-bd"/>
</dbReference>
<evidence type="ECO:0000256" key="5">
    <source>
        <dbReference type="ARBA" id="ARBA00022833"/>
    </source>
</evidence>
<feature type="binding site" evidence="7">
    <location>
        <position position="142"/>
    </location>
    <ligand>
        <name>Zn(2+)</name>
        <dbReference type="ChEBI" id="CHEBI:29105"/>
        <label>1</label>
    </ligand>
</feature>
<dbReference type="SMART" id="SM00271">
    <property type="entry name" value="DnaJ"/>
    <property type="match status" value="1"/>
</dbReference>
<feature type="binding site" evidence="7">
    <location>
        <position position="187"/>
    </location>
    <ligand>
        <name>Zn(2+)</name>
        <dbReference type="ChEBI" id="CHEBI:29105"/>
        <label>2</label>
    </ligand>
</feature>
<comment type="function">
    <text evidence="7">Participates actively in the response to hyperosmotic and heat shock by preventing the aggregation of stress-denatured proteins and by disaggregating proteins, also in an autonomous, DnaK-independent fashion. Unfolded proteins bind initially to DnaJ; upon interaction with the DnaJ-bound protein, DnaK hydrolyzes its bound ATP, resulting in the formation of a stable complex. GrpE releases ADP from DnaK; ATP binding to DnaK triggers the release of the substrate protein, thus completing the reaction cycle. Several rounds of ATP-dependent interactions between DnaJ, DnaK and GrpE are required for fully efficient folding. Also involved, together with DnaK and GrpE, in the DNA replication of plasmids through activation of initiation proteins.</text>
</comment>
<dbReference type="GO" id="GO:0051082">
    <property type="term" value="F:unfolded protein binding"/>
    <property type="evidence" value="ECO:0007669"/>
    <property type="project" value="UniProtKB-UniRule"/>
</dbReference>
<keyword evidence="3 7" id="KW-0677">Repeat</keyword>
<dbReference type="Pfam" id="PF01556">
    <property type="entry name" value="DnaJ_C"/>
    <property type="match status" value="1"/>
</dbReference>
<dbReference type="InterPro" id="IPR001623">
    <property type="entry name" value="DnaJ_domain"/>
</dbReference>
<dbReference type="PANTHER" id="PTHR43096:SF10">
    <property type="entry name" value="CHAPERONE PROTEIN DNAJ A6, CHLOROPLASTIC"/>
    <property type="match status" value="1"/>
</dbReference>
<dbReference type="KEGG" id="fku:FGKAn22_02310"/>
<dbReference type="GO" id="GO:0042026">
    <property type="term" value="P:protein refolding"/>
    <property type="evidence" value="ECO:0007669"/>
    <property type="project" value="TreeGrafter"/>
</dbReference>
<gene>
    <name evidence="7" type="primary">dnaJ</name>
    <name evidence="11" type="ORF">FGKAn22_02310</name>
</gene>
<keyword evidence="7" id="KW-0963">Cytoplasm</keyword>
<evidence type="ECO:0000256" key="7">
    <source>
        <dbReference type="HAMAP-Rule" id="MF_01152"/>
    </source>
</evidence>
<dbReference type="SUPFAM" id="SSF49493">
    <property type="entry name" value="HSP40/DnaJ peptide-binding domain"/>
    <property type="match status" value="2"/>
</dbReference>
<comment type="cofactor">
    <cofactor evidence="7">
        <name>Zn(2+)</name>
        <dbReference type="ChEBI" id="CHEBI:29105"/>
    </cofactor>
    <text evidence="7">Binds 2 Zn(2+) ions per monomer.</text>
</comment>
<dbReference type="GO" id="GO:0009408">
    <property type="term" value="P:response to heat"/>
    <property type="evidence" value="ECO:0007669"/>
    <property type="project" value="InterPro"/>
</dbReference>
<feature type="binding site" evidence="7">
    <location>
        <position position="156"/>
    </location>
    <ligand>
        <name>Zn(2+)</name>
        <dbReference type="ChEBI" id="CHEBI:29105"/>
        <label>2</label>
    </ligand>
</feature>
<dbReference type="CDD" id="cd10747">
    <property type="entry name" value="DnaJ_C"/>
    <property type="match status" value="1"/>
</dbReference>
<comment type="subunit">
    <text evidence="7">Homodimer.</text>
</comment>
<keyword evidence="6 7" id="KW-0346">Stress response</keyword>
<accession>A0AAN1VYT8</accession>
<dbReference type="GO" id="GO:0005524">
    <property type="term" value="F:ATP binding"/>
    <property type="evidence" value="ECO:0007669"/>
    <property type="project" value="InterPro"/>
</dbReference>
<dbReference type="PRINTS" id="PR00625">
    <property type="entry name" value="JDOMAIN"/>
</dbReference>
<keyword evidence="4 7" id="KW-0863">Zinc-finger</keyword>
<dbReference type="InterPro" id="IPR012724">
    <property type="entry name" value="DnaJ"/>
</dbReference>
<comment type="domain">
    <text evidence="7">The J domain is necessary and sufficient to stimulate DnaK ATPase activity. Zinc center 1 plays an important role in the autonomous, DnaK-independent chaperone activity of DnaJ. Zinc center 2 is essential for interaction with DnaK and for DnaJ activity.</text>
</comment>
<dbReference type="InterPro" id="IPR036869">
    <property type="entry name" value="J_dom_sf"/>
</dbReference>
<proteinExistence type="inferred from homology"/>
<dbReference type="AlphaFoldDB" id="A0AAN1VYT8"/>
<dbReference type="CDD" id="cd06257">
    <property type="entry name" value="DnaJ"/>
    <property type="match status" value="1"/>
</dbReference>
<sequence length="354" mass="38174">MLGVAKDADQKAIKDAFRNLALKYHPDRNKETGAEERFKEIAEAYAILSDPKKRGEYDARGFAGVEGFSQEDLFSGINFDDIFGGLNFDSGGGPFEGFFHRRRKGPEPGANIEAELFIPLEKVASGGEEKVRLGRPATCRACHGTGTEGGAAPKKCETCKGTGRITHSSRQEKGHVLIQQISTCPVCHGRGSIIERPCPVCHGSGREEKEETLTVKIPQGVDEGMVLRISGKGMPSPEAGGAAGDLFVVVRSKSDPRFERAGADLLRQETISLTDAVLGTTLQVPTLDGSATVTIPPGMQPDAVLRLKGKGLPEFGNGHHGEMYLRIAVHVPEQLTSEERELYERLRAIGGRQG</sequence>
<comment type="subcellular location">
    <subcellularLocation>
        <location evidence="7">Cytoplasm</location>
    </subcellularLocation>
</comment>
<dbReference type="Gene3D" id="2.60.260.20">
    <property type="entry name" value="Urease metallochaperone UreE, N-terminal domain"/>
    <property type="match status" value="2"/>
</dbReference>
<feature type="zinc finger region" description="CR-type" evidence="8">
    <location>
        <begin position="126"/>
        <end position="210"/>
    </location>
</feature>
<dbReference type="Gene3D" id="6.20.20.10">
    <property type="match status" value="2"/>
</dbReference>
<dbReference type="PANTHER" id="PTHR43096">
    <property type="entry name" value="DNAJ HOMOLOG 1, MITOCHONDRIAL-RELATED"/>
    <property type="match status" value="1"/>
</dbReference>
<evidence type="ECO:0000256" key="1">
    <source>
        <dbReference type="ARBA" id="ARBA00022705"/>
    </source>
</evidence>
<evidence type="ECO:0000256" key="3">
    <source>
        <dbReference type="ARBA" id="ARBA00022737"/>
    </source>
</evidence>
<organism evidence="11 12">
    <name type="scientific">Ferrigenium kumadai</name>
    <dbReference type="NCBI Taxonomy" id="1682490"/>
    <lineage>
        <taxon>Bacteria</taxon>
        <taxon>Pseudomonadati</taxon>
        <taxon>Pseudomonadota</taxon>
        <taxon>Betaproteobacteria</taxon>
        <taxon>Nitrosomonadales</taxon>
        <taxon>Gallionellaceae</taxon>
        <taxon>Ferrigenium</taxon>
    </lineage>
</organism>
<dbReference type="PROSITE" id="PS00636">
    <property type="entry name" value="DNAJ_1"/>
    <property type="match status" value="1"/>
</dbReference>
<feature type="binding site" evidence="7">
    <location>
        <position position="198"/>
    </location>
    <ligand>
        <name>Zn(2+)</name>
        <dbReference type="ChEBI" id="CHEBI:29105"/>
        <label>1</label>
    </ligand>
</feature>
<dbReference type="Pfam" id="PF00226">
    <property type="entry name" value="DnaJ"/>
    <property type="match status" value="1"/>
</dbReference>
<keyword evidence="12" id="KW-1185">Reference proteome</keyword>
<feature type="binding site" evidence="7">
    <location>
        <position position="139"/>
    </location>
    <ligand>
        <name>Zn(2+)</name>
        <dbReference type="ChEBI" id="CHEBI:29105"/>
        <label>1</label>
    </ligand>
</feature>
<feature type="binding site" evidence="7">
    <location>
        <position position="184"/>
    </location>
    <ligand>
        <name>Zn(2+)</name>
        <dbReference type="ChEBI" id="CHEBI:29105"/>
        <label>2</label>
    </ligand>
</feature>